<reference evidence="2 3" key="1">
    <citation type="journal article" date="2015" name="Genome Announc.">
        <title>Draft genome sequence of a Halorubrum H3 strain isolated from the burlinskoye salt lake (Altai Krai, Russia).</title>
        <authorList>
            <person name="Rozanov A.S."/>
            <person name="Bryanskaya A.V."/>
            <person name="Malup T.K."/>
            <person name="Kotenko A.V."/>
            <person name="Peltek S.E."/>
        </authorList>
    </citation>
    <scope>NUCLEOTIDE SEQUENCE [LARGE SCALE GENOMIC DNA]</scope>
    <source>
        <strain evidence="2 3">H3</strain>
    </source>
</reference>
<dbReference type="Gene3D" id="3.20.20.80">
    <property type="entry name" value="Glycosidases"/>
    <property type="match status" value="1"/>
</dbReference>
<dbReference type="EMBL" id="JNFH02000039">
    <property type="protein sequence ID" value="KDS91707.2"/>
    <property type="molecule type" value="Genomic_DNA"/>
</dbReference>
<evidence type="ECO:0000313" key="2">
    <source>
        <dbReference type="EMBL" id="KDS91707.2"/>
    </source>
</evidence>
<dbReference type="OrthoDB" id="18347at2157"/>
<dbReference type="RefSeq" id="WP_050025241.1">
    <property type="nucleotide sequence ID" value="NZ_JNFH02000039.1"/>
</dbReference>
<accession>A0A081EWB9</accession>
<keyword evidence="3" id="KW-1185">Reference proteome</keyword>
<dbReference type="InterPro" id="IPR017853">
    <property type="entry name" value="GH"/>
</dbReference>
<dbReference type="SMART" id="SM00642">
    <property type="entry name" value="Aamy"/>
    <property type="match status" value="1"/>
</dbReference>
<dbReference type="AlphaFoldDB" id="A0A081EWB9"/>
<evidence type="ECO:0000259" key="1">
    <source>
        <dbReference type="SMART" id="SM00642"/>
    </source>
</evidence>
<dbReference type="GO" id="GO:0005975">
    <property type="term" value="P:carbohydrate metabolic process"/>
    <property type="evidence" value="ECO:0007669"/>
    <property type="project" value="InterPro"/>
</dbReference>
<dbReference type="PANTHER" id="PTHR43002">
    <property type="entry name" value="GLYCOGEN DEBRANCHING ENZYME"/>
    <property type="match status" value="1"/>
</dbReference>
<gene>
    <name evidence="2" type="ORF">FK85_20010</name>
</gene>
<dbReference type="InterPro" id="IPR006047">
    <property type="entry name" value="GH13_cat_dom"/>
</dbReference>
<evidence type="ECO:0000313" key="3">
    <source>
        <dbReference type="Proteomes" id="UP000053331"/>
    </source>
</evidence>
<sequence>MSTDTDIAFPPDTDSSVVRVPAMDAETVAMRYSPLQSRSEFEPGSWDRAELTPTGDEGWYELDLSELELADGRYEYEFVVERGEDEPIAVPDPFAEDLTRFQGIRSTFRIRDGERYRPPFSWDDELPEGGLPGNHELVLYEFPPRWAAPATGGNRRNVADGDLQDLLTDHLDAIADLGVNGIELLPIMDSPDDRGWGYGTRFFFAPDNDLGGPIDTKFLIKECHRRGIRVFLDVVVNHATGCPLEQLADGWFFRHPDEQPERSDWGGRRFDFEETLDGYHPAQELLCRMGEYWIEEYHVDGFRIDEFKGADNWQFVQRFRDRTHAAHDELSADRPFLVVAEDSHTRAQIVRDHENNPDGRSVVDAMWNFDFQVEARRLLRDGIEPDGDGPARSERIEALIANDRTYDGRTEAFEGGFDDLSQAVNYITSHDVGAEGDQRLMNFLFGTMVAEGGLGDGSIENVRYLIDNLVTAGESVQIDAHTEALDRVRGAFAILLTSVGVPMILAGEEFAEIHDLDYENWQRKMEDPIDWSRREYPGHGALHEAVRDLIHLRTSTAALQRNEVELLHVHPETDDPDGPAVVAYCRPGDQPIGSDGQVVVVANFGPESFEAFEIPWTWGEAVTERGAPLRDGDLDLSPDEELARLDLAPYQVRVLVT</sequence>
<dbReference type="Proteomes" id="UP000053331">
    <property type="component" value="Unassembled WGS sequence"/>
</dbReference>
<dbReference type="Pfam" id="PF00128">
    <property type="entry name" value="Alpha-amylase"/>
    <property type="match status" value="1"/>
</dbReference>
<feature type="domain" description="Glycosyl hydrolase family 13 catalytic" evidence="1">
    <location>
        <begin position="142"/>
        <end position="553"/>
    </location>
</feature>
<comment type="caution">
    <text evidence="2">The sequence shown here is derived from an EMBL/GenBank/DDBJ whole genome shotgun (WGS) entry which is preliminary data.</text>
</comment>
<proteinExistence type="predicted"/>
<protein>
    <recommendedName>
        <fullName evidence="1">Glycosyl hydrolase family 13 catalytic domain-containing protein</fullName>
    </recommendedName>
</protein>
<organism evidence="2 3">
    <name type="scientific">Halorubrum saccharovorum</name>
    <dbReference type="NCBI Taxonomy" id="2248"/>
    <lineage>
        <taxon>Archaea</taxon>
        <taxon>Methanobacteriati</taxon>
        <taxon>Methanobacteriota</taxon>
        <taxon>Stenosarchaea group</taxon>
        <taxon>Halobacteria</taxon>
        <taxon>Halobacteriales</taxon>
        <taxon>Haloferacaceae</taxon>
        <taxon>Halorubrum</taxon>
    </lineage>
</organism>
<name>A0A081EWB9_9EURY</name>
<dbReference type="SUPFAM" id="SSF51445">
    <property type="entry name" value="(Trans)glycosidases"/>
    <property type="match status" value="1"/>
</dbReference>